<feature type="domain" description="Glucose-methanol-choline oxidoreductase C-terminal" evidence="8">
    <location>
        <begin position="405"/>
        <end position="521"/>
    </location>
</feature>
<dbReference type="Pfam" id="PF13450">
    <property type="entry name" value="NAD_binding_8"/>
    <property type="match status" value="1"/>
</dbReference>
<comment type="similarity">
    <text evidence="2">Belongs to the GMC oxidoreductase family.</text>
</comment>
<evidence type="ECO:0000256" key="3">
    <source>
        <dbReference type="ARBA" id="ARBA00022630"/>
    </source>
</evidence>
<dbReference type="InterPro" id="IPR007867">
    <property type="entry name" value="GMC_OxRtase_C"/>
</dbReference>
<dbReference type="InterPro" id="IPR051473">
    <property type="entry name" value="P2Ox-like"/>
</dbReference>
<protein>
    <submittedName>
        <fullName evidence="9">GMC family oxidoreductase</fullName>
    </submittedName>
</protein>
<feature type="domain" description="Glucose-methanol-choline oxidoreductase N-terminal" evidence="7">
    <location>
        <begin position="134"/>
        <end position="317"/>
    </location>
</feature>
<dbReference type="Gene3D" id="3.50.50.60">
    <property type="entry name" value="FAD/NAD(P)-binding domain"/>
    <property type="match status" value="2"/>
</dbReference>
<dbReference type="PANTHER" id="PTHR42784">
    <property type="entry name" value="PYRANOSE 2-OXIDASE"/>
    <property type="match status" value="1"/>
</dbReference>
<dbReference type="AlphaFoldDB" id="A0A7S6UHY6"/>
<evidence type="ECO:0000259" key="7">
    <source>
        <dbReference type="Pfam" id="PF00732"/>
    </source>
</evidence>
<dbReference type="Pfam" id="PF00732">
    <property type="entry name" value="GMC_oxred_N"/>
    <property type="match status" value="1"/>
</dbReference>
<evidence type="ECO:0000256" key="1">
    <source>
        <dbReference type="ARBA" id="ARBA00001974"/>
    </source>
</evidence>
<sequence length="532" mass="58508">MSTTYDADVIVVGSGVLGSVAAHSLVTAGKSVIILEAGPRVPRWKIVENYRNRPNKLDYNAPYPDQPWAPKSSGGPYADDYLQNVGPFTLKPGMLRLVGGTTWHYAGAAWRYIPNDFKIRTLYGVGRDWPIDYDDLEPWYQLAEEAMGVSGSETDDQSGQGGAPFPPRSKPYPMPMRPWTHYTKRLSETFSAAGHHFIDEPNSTNSQPYDGRPACSGNNNCMPICPIGALYSGEVHAYKAERAGAKLLENSVAWKLEKGAGGKIVAVHYKSPEGKSTRITAKYFIVAAHGVETPKLLLMSEVANSSDQVGRNLMDHTGIALNMLTKEALWPGQGPVQQGGIFDRRDGEHRRQYAAIKHSPRNGIANQLVTEPLLEEGLMGSELDRRIRHDAARFVEISTTFEILPLPQNRITLSPKKDAIGLPKPQIYYDVDDYFRTAVDVAKQDYQRFVKLFEAKLLDDDSGPQNRDHIMGTVIMGSDPADSVVDGDCRTHDHPNLFLATTGVIPASGVINPTLTGAALALRAADVIRREI</sequence>
<dbReference type="InterPro" id="IPR036188">
    <property type="entry name" value="FAD/NAD-bd_sf"/>
</dbReference>
<dbReference type="GO" id="GO:0050660">
    <property type="term" value="F:flavin adenine dinucleotide binding"/>
    <property type="evidence" value="ECO:0007669"/>
    <property type="project" value="InterPro"/>
</dbReference>
<dbReference type="Pfam" id="PF05199">
    <property type="entry name" value="GMC_oxred_C"/>
    <property type="match status" value="1"/>
</dbReference>
<evidence type="ECO:0000256" key="4">
    <source>
        <dbReference type="ARBA" id="ARBA00022827"/>
    </source>
</evidence>
<accession>A0A7S6UHY6</accession>
<keyword evidence="4" id="KW-0274">FAD</keyword>
<proteinExistence type="inferred from homology"/>
<evidence type="ECO:0000313" key="9">
    <source>
        <dbReference type="EMBL" id="QOW20590.1"/>
    </source>
</evidence>
<evidence type="ECO:0000259" key="8">
    <source>
        <dbReference type="Pfam" id="PF05199"/>
    </source>
</evidence>
<evidence type="ECO:0000256" key="6">
    <source>
        <dbReference type="SAM" id="MobiDB-lite"/>
    </source>
</evidence>
<evidence type="ECO:0000256" key="2">
    <source>
        <dbReference type="ARBA" id="ARBA00010790"/>
    </source>
</evidence>
<gene>
    <name evidence="9" type="ORF">INQ41_06200</name>
</gene>
<dbReference type="SUPFAM" id="SSF51905">
    <property type="entry name" value="FAD/NAD(P)-binding domain"/>
    <property type="match status" value="1"/>
</dbReference>
<dbReference type="InterPro" id="IPR000172">
    <property type="entry name" value="GMC_OxRdtase_N"/>
</dbReference>
<dbReference type="KEGG" id="lcic:INQ41_06200"/>
<name>A0A7S6UHY6_9GAMM</name>
<keyword evidence="5" id="KW-0560">Oxidoreductase</keyword>
<evidence type="ECO:0000313" key="10">
    <source>
        <dbReference type="Proteomes" id="UP000594059"/>
    </source>
</evidence>
<dbReference type="Proteomes" id="UP000594059">
    <property type="component" value="Chromosome"/>
</dbReference>
<organism evidence="9 10">
    <name type="scientific">Novilysobacter ciconiae</name>
    <dbReference type="NCBI Taxonomy" id="2781022"/>
    <lineage>
        <taxon>Bacteria</taxon>
        <taxon>Pseudomonadati</taxon>
        <taxon>Pseudomonadota</taxon>
        <taxon>Gammaproteobacteria</taxon>
        <taxon>Lysobacterales</taxon>
        <taxon>Lysobacteraceae</taxon>
        <taxon>Novilysobacter</taxon>
    </lineage>
</organism>
<dbReference type="PANTHER" id="PTHR42784:SF1">
    <property type="entry name" value="PYRANOSE 2-OXIDASE"/>
    <property type="match status" value="1"/>
</dbReference>
<dbReference type="GO" id="GO:0016614">
    <property type="term" value="F:oxidoreductase activity, acting on CH-OH group of donors"/>
    <property type="evidence" value="ECO:0007669"/>
    <property type="project" value="InterPro"/>
</dbReference>
<evidence type="ECO:0000256" key="5">
    <source>
        <dbReference type="ARBA" id="ARBA00023002"/>
    </source>
</evidence>
<keyword evidence="10" id="KW-1185">Reference proteome</keyword>
<dbReference type="RefSeq" id="WP_193987027.1">
    <property type="nucleotide sequence ID" value="NZ_CP063656.1"/>
</dbReference>
<keyword evidence="3" id="KW-0285">Flavoprotein</keyword>
<dbReference type="EMBL" id="CP063656">
    <property type="protein sequence ID" value="QOW20590.1"/>
    <property type="molecule type" value="Genomic_DNA"/>
</dbReference>
<comment type="cofactor">
    <cofactor evidence="1">
        <name>FAD</name>
        <dbReference type="ChEBI" id="CHEBI:57692"/>
    </cofactor>
</comment>
<feature type="region of interest" description="Disordered" evidence="6">
    <location>
        <begin position="149"/>
        <end position="170"/>
    </location>
</feature>
<reference evidence="9 10" key="1">
    <citation type="submission" date="2020-10" db="EMBL/GenBank/DDBJ databases">
        <title>complete genome sequencing of Lysobacter sp. H21R20.</title>
        <authorList>
            <person name="Bae J.-W."/>
            <person name="Lee S.-Y."/>
        </authorList>
    </citation>
    <scope>NUCLEOTIDE SEQUENCE [LARGE SCALE GENOMIC DNA]</scope>
    <source>
        <strain evidence="9 10">H21R20</strain>
    </source>
</reference>